<dbReference type="Pfam" id="PF03734">
    <property type="entry name" value="YkuD"/>
    <property type="match status" value="1"/>
</dbReference>
<sequence length="538" mass="58827">MRDFGRKFVVACLLAGTAALPLVGATPSVVQAQEISGFAQAVAETAAANPALGAFYAERSYQPIWTTAEAAPRRAAFFAALDQAGAHGLPVARYGAEDLRNRFATIETERERGQLEAAVSLAYLAWARDISSGALEPQKIDAGIVREIIRPDPVALLNGLLNAPVPAHYLRGLAPHTPQYANLLRARLHLAEQIADGGWGAPVPAKRLGPGDTGAAVVALRDRMMAMGYMGRSISGSYDAALQKAVQSYQFDLGMKADGVAGEATMAEINTAPEERLKSVLVALERARWLNGRDLGQRHIWVNITDFTARIFDDGKMTFESVTVVGQNRSDRRTPEFSDEMELMVINPSWSVPRSITVKEYLPMMQRNPGAAGHIQLVDSRGRTVSRGSVDFSAYNARNFPFAMRQPPSSGNALGLVKFLFPNKYNIYLHDTPSKSLFQRDVRAFSHGCIRVGRPFDLAYALLAKQVDNPEDYFQSILRTGAETRVPLDKPVPVHLVYFTAWPNAQGRIEYRHDVYGRDGALYSALEKAGVALAPLTN</sequence>
<evidence type="ECO:0000256" key="5">
    <source>
        <dbReference type="ARBA" id="ARBA00022984"/>
    </source>
</evidence>
<keyword evidence="6 7" id="KW-0961">Cell wall biogenesis/degradation</keyword>
<dbReference type="GO" id="GO:0071555">
    <property type="term" value="P:cell wall organization"/>
    <property type="evidence" value="ECO:0007669"/>
    <property type="project" value="UniProtKB-UniRule"/>
</dbReference>
<evidence type="ECO:0000256" key="4">
    <source>
        <dbReference type="ARBA" id="ARBA00022960"/>
    </source>
</evidence>
<dbReference type="GO" id="GO:0016740">
    <property type="term" value="F:transferase activity"/>
    <property type="evidence" value="ECO:0007669"/>
    <property type="project" value="UniProtKB-KW"/>
</dbReference>
<evidence type="ECO:0000256" key="1">
    <source>
        <dbReference type="ARBA" id="ARBA00004752"/>
    </source>
</evidence>
<evidence type="ECO:0000256" key="3">
    <source>
        <dbReference type="ARBA" id="ARBA00022679"/>
    </source>
</evidence>
<keyword evidence="5 7" id="KW-0573">Peptidoglycan synthesis</keyword>
<dbReference type="PANTHER" id="PTHR41533:SF2">
    <property type="entry name" value="BLR7131 PROTEIN"/>
    <property type="match status" value="1"/>
</dbReference>
<keyword evidence="11" id="KW-1185">Reference proteome</keyword>
<dbReference type="CDD" id="cd16913">
    <property type="entry name" value="YkuD_like"/>
    <property type="match status" value="1"/>
</dbReference>
<protein>
    <submittedName>
        <fullName evidence="10">Murein L,D-transpeptidase YcbB/YkuD</fullName>
    </submittedName>
</protein>
<dbReference type="InterPro" id="IPR045380">
    <property type="entry name" value="LD_TPept_scaffold_dom"/>
</dbReference>
<name>A0A1N7JDM9_9RHOB</name>
<dbReference type="Pfam" id="PF01471">
    <property type="entry name" value="PG_binding_1"/>
    <property type="match status" value="1"/>
</dbReference>
<keyword evidence="8" id="KW-0732">Signal</keyword>
<dbReference type="SUPFAM" id="SSF47090">
    <property type="entry name" value="PGBD-like"/>
    <property type="match status" value="1"/>
</dbReference>
<dbReference type="InterPro" id="IPR002477">
    <property type="entry name" value="Peptidoglycan-bd-like"/>
</dbReference>
<evidence type="ECO:0000256" key="6">
    <source>
        <dbReference type="ARBA" id="ARBA00023316"/>
    </source>
</evidence>
<dbReference type="Pfam" id="PF20142">
    <property type="entry name" value="Scaffold"/>
    <property type="match status" value="1"/>
</dbReference>
<dbReference type="Proteomes" id="UP000186221">
    <property type="component" value="Unassembled WGS sequence"/>
</dbReference>
<feature type="chain" id="PRO_5012523612" evidence="8">
    <location>
        <begin position="33"/>
        <end position="538"/>
    </location>
</feature>
<dbReference type="InterPro" id="IPR036365">
    <property type="entry name" value="PGBD-like_sf"/>
</dbReference>
<proteinExistence type="inferred from homology"/>
<evidence type="ECO:0000313" key="11">
    <source>
        <dbReference type="Proteomes" id="UP000186221"/>
    </source>
</evidence>
<evidence type="ECO:0000256" key="7">
    <source>
        <dbReference type="PROSITE-ProRule" id="PRU01373"/>
    </source>
</evidence>
<dbReference type="GO" id="GO:0009252">
    <property type="term" value="P:peptidoglycan biosynthetic process"/>
    <property type="evidence" value="ECO:0007669"/>
    <property type="project" value="UniProtKB-UniPathway"/>
</dbReference>
<dbReference type="PROSITE" id="PS52029">
    <property type="entry name" value="LD_TPASE"/>
    <property type="match status" value="1"/>
</dbReference>
<dbReference type="GO" id="GO:0008360">
    <property type="term" value="P:regulation of cell shape"/>
    <property type="evidence" value="ECO:0007669"/>
    <property type="project" value="UniProtKB-UniRule"/>
</dbReference>
<keyword evidence="4 7" id="KW-0133">Cell shape</keyword>
<dbReference type="InterPro" id="IPR005490">
    <property type="entry name" value="LD_TPept_cat_dom"/>
</dbReference>
<dbReference type="PANTHER" id="PTHR41533">
    <property type="entry name" value="L,D-TRANSPEPTIDASE HI_1667-RELATED"/>
    <property type="match status" value="1"/>
</dbReference>
<dbReference type="Gene3D" id="2.40.440.10">
    <property type="entry name" value="L,D-transpeptidase catalytic domain-like"/>
    <property type="match status" value="1"/>
</dbReference>
<feature type="active site" description="Nucleophile" evidence="7">
    <location>
        <position position="449"/>
    </location>
</feature>
<feature type="domain" description="L,D-TPase catalytic" evidence="9">
    <location>
        <begin position="298"/>
        <end position="487"/>
    </location>
</feature>
<comment type="similarity">
    <text evidence="2">Belongs to the YkuD family.</text>
</comment>
<dbReference type="InterPro" id="IPR038063">
    <property type="entry name" value="Transpep_catalytic_dom"/>
</dbReference>
<dbReference type="AlphaFoldDB" id="A0A1N7JDM9"/>
<dbReference type="GO" id="GO:0004180">
    <property type="term" value="F:carboxypeptidase activity"/>
    <property type="evidence" value="ECO:0007669"/>
    <property type="project" value="UniProtKB-ARBA"/>
</dbReference>
<evidence type="ECO:0000259" key="9">
    <source>
        <dbReference type="PROSITE" id="PS52029"/>
    </source>
</evidence>
<evidence type="ECO:0000313" key="10">
    <source>
        <dbReference type="EMBL" id="SIS47384.1"/>
    </source>
</evidence>
<gene>
    <name evidence="10" type="ORF">SAMN05421580_101632</name>
</gene>
<evidence type="ECO:0000256" key="8">
    <source>
        <dbReference type="SAM" id="SignalP"/>
    </source>
</evidence>
<dbReference type="EMBL" id="FTOG01000001">
    <property type="protein sequence ID" value="SIS47384.1"/>
    <property type="molecule type" value="Genomic_DNA"/>
</dbReference>
<feature type="active site" description="Proton donor/acceptor" evidence="7">
    <location>
        <position position="430"/>
    </location>
</feature>
<dbReference type="OrthoDB" id="9778545at2"/>
<comment type="pathway">
    <text evidence="1 7">Cell wall biogenesis; peptidoglycan biosynthesis.</text>
</comment>
<evidence type="ECO:0000256" key="2">
    <source>
        <dbReference type="ARBA" id="ARBA00005992"/>
    </source>
</evidence>
<dbReference type="STRING" id="453582.SAMN05421580_101632"/>
<dbReference type="InterPro" id="IPR036366">
    <property type="entry name" value="PGBDSf"/>
</dbReference>
<dbReference type="InterPro" id="IPR052905">
    <property type="entry name" value="LD-transpeptidase_YkuD-like"/>
</dbReference>
<organism evidence="10 11">
    <name type="scientific">Rhodobacter aestuarii</name>
    <dbReference type="NCBI Taxonomy" id="453582"/>
    <lineage>
        <taxon>Bacteria</taxon>
        <taxon>Pseudomonadati</taxon>
        <taxon>Pseudomonadota</taxon>
        <taxon>Alphaproteobacteria</taxon>
        <taxon>Rhodobacterales</taxon>
        <taxon>Rhodobacter group</taxon>
        <taxon>Rhodobacter</taxon>
    </lineage>
</organism>
<reference evidence="11" key="1">
    <citation type="submission" date="2017-01" db="EMBL/GenBank/DDBJ databases">
        <authorList>
            <person name="Varghese N."/>
            <person name="Submissions S."/>
        </authorList>
    </citation>
    <scope>NUCLEOTIDE SEQUENCE [LARGE SCALE GENOMIC DNA]</scope>
    <source>
        <strain evidence="11">DSM 19945</strain>
    </source>
</reference>
<dbReference type="UniPathway" id="UPA00219"/>
<keyword evidence="3" id="KW-0808">Transferase</keyword>
<dbReference type="SUPFAM" id="SSF141523">
    <property type="entry name" value="L,D-transpeptidase catalytic domain-like"/>
    <property type="match status" value="1"/>
</dbReference>
<accession>A0A1N7JDM9</accession>
<dbReference type="Gene3D" id="1.10.101.10">
    <property type="entry name" value="PGBD-like superfamily/PGBD"/>
    <property type="match status" value="1"/>
</dbReference>
<feature type="signal peptide" evidence="8">
    <location>
        <begin position="1"/>
        <end position="32"/>
    </location>
</feature>